<evidence type="ECO:0000256" key="2">
    <source>
        <dbReference type="SAM" id="Phobius"/>
    </source>
</evidence>
<sequence length="247" mass="28308">MCLVPRPPYCPPSGVLLTCIHNYFKVFPPCERTGFPVLWNFNEEHFKITVTDDIKMVDKCFSLSPEIPGQGSKDFVIFGPTTISQTFDEEGGIENDSLVADQNSTNIPNETTAKSLSETRRSDDDDAKQRKFSEQNTSNKKRKNDTRKSDEKKLDDTQSHRMIQKNKMDKSEIYIQILFVSVTIAFLAAAALGLLYITYFMFSGFKKHRRDKIEKDHSLDDSNLSEVFSVIPSDSDIWREMKKNPEL</sequence>
<protein>
    <submittedName>
        <fullName evidence="3">Uncharacterized protein</fullName>
    </submittedName>
</protein>
<evidence type="ECO:0000313" key="4">
    <source>
        <dbReference type="Proteomes" id="UP001186944"/>
    </source>
</evidence>
<feature type="region of interest" description="Disordered" evidence="1">
    <location>
        <begin position="98"/>
        <end position="163"/>
    </location>
</feature>
<evidence type="ECO:0000256" key="1">
    <source>
        <dbReference type="SAM" id="MobiDB-lite"/>
    </source>
</evidence>
<proteinExistence type="predicted"/>
<comment type="caution">
    <text evidence="3">The sequence shown here is derived from an EMBL/GenBank/DDBJ whole genome shotgun (WGS) entry which is preliminary data.</text>
</comment>
<dbReference type="AlphaFoldDB" id="A0AA88Y4Q2"/>
<keyword evidence="4" id="KW-1185">Reference proteome</keyword>
<name>A0AA88Y4Q2_PINIB</name>
<keyword evidence="2" id="KW-0472">Membrane</keyword>
<dbReference type="Proteomes" id="UP001186944">
    <property type="component" value="Unassembled WGS sequence"/>
</dbReference>
<reference evidence="3" key="1">
    <citation type="submission" date="2019-08" db="EMBL/GenBank/DDBJ databases">
        <title>The improved chromosome-level genome for the pearl oyster Pinctada fucata martensii using PacBio sequencing and Hi-C.</title>
        <authorList>
            <person name="Zheng Z."/>
        </authorList>
    </citation>
    <scope>NUCLEOTIDE SEQUENCE</scope>
    <source>
        <strain evidence="3">ZZ-2019</strain>
        <tissue evidence="3">Adductor muscle</tissue>
    </source>
</reference>
<accession>A0AA88Y4Q2</accession>
<feature type="compositionally biased region" description="Basic and acidic residues" evidence="1">
    <location>
        <begin position="146"/>
        <end position="159"/>
    </location>
</feature>
<feature type="compositionally biased region" description="Basic and acidic residues" evidence="1">
    <location>
        <begin position="117"/>
        <end position="133"/>
    </location>
</feature>
<dbReference type="EMBL" id="VSWD01000009">
    <property type="protein sequence ID" value="KAK3093404.1"/>
    <property type="molecule type" value="Genomic_DNA"/>
</dbReference>
<organism evidence="3 4">
    <name type="scientific">Pinctada imbricata</name>
    <name type="common">Atlantic pearl-oyster</name>
    <name type="synonym">Pinctada martensii</name>
    <dbReference type="NCBI Taxonomy" id="66713"/>
    <lineage>
        <taxon>Eukaryota</taxon>
        <taxon>Metazoa</taxon>
        <taxon>Spiralia</taxon>
        <taxon>Lophotrochozoa</taxon>
        <taxon>Mollusca</taxon>
        <taxon>Bivalvia</taxon>
        <taxon>Autobranchia</taxon>
        <taxon>Pteriomorphia</taxon>
        <taxon>Pterioida</taxon>
        <taxon>Pterioidea</taxon>
        <taxon>Pteriidae</taxon>
        <taxon>Pinctada</taxon>
    </lineage>
</organism>
<evidence type="ECO:0000313" key="3">
    <source>
        <dbReference type="EMBL" id="KAK3093404.1"/>
    </source>
</evidence>
<feature type="transmembrane region" description="Helical" evidence="2">
    <location>
        <begin position="173"/>
        <end position="202"/>
    </location>
</feature>
<feature type="compositionally biased region" description="Polar residues" evidence="1">
    <location>
        <begin position="100"/>
        <end position="116"/>
    </location>
</feature>
<keyword evidence="2" id="KW-1133">Transmembrane helix</keyword>
<keyword evidence="2" id="KW-0812">Transmembrane</keyword>
<gene>
    <name evidence="3" type="ORF">FSP39_015153</name>
</gene>